<dbReference type="GO" id="GO:0003677">
    <property type="term" value="F:DNA binding"/>
    <property type="evidence" value="ECO:0007669"/>
    <property type="project" value="UniProtKB-UniRule"/>
</dbReference>
<organism evidence="8 9">
    <name type="scientific">Candidatus Cryptobacteroides gallistercoris</name>
    <dbReference type="NCBI Taxonomy" id="2840765"/>
    <lineage>
        <taxon>Bacteria</taxon>
        <taxon>Pseudomonadati</taxon>
        <taxon>Bacteroidota</taxon>
        <taxon>Bacteroidia</taxon>
        <taxon>Bacteroidales</taxon>
        <taxon>Candidatus Cryptobacteroides</taxon>
    </lineage>
</organism>
<gene>
    <name evidence="8" type="ORF">IAC07_02810</name>
</gene>
<dbReference type="SUPFAM" id="SSF56349">
    <property type="entry name" value="DNA breaking-rejoining enzymes"/>
    <property type="match status" value="1"/>
</dbReference>
<dbReference type="PROSITE" id="PS51900">
    <property type="entry name" value="CB"/>
    <property type="match status" value="1"/>
</dbReference>
<evidence type="ECO:0000256" key="2">
    <source>
        <dbReference type="ARBA" id="ARBA00022908"/>
    </source>
</evidence>
<evidence type="ECO:0000259" key="6">
    <source>
        <dbReference type="PROSITE" id="PS51898"/>
    </source>
</evidence>
<dbReference type="InterPro" id="IPR013762">
    <property type="entry name" value="Integrase-like_cat_sf"/>
</dbReference>
<feature type="domain" description="Tyr recombinase" evidence="6">
    <location>
        <begin position="106"/>
        <end position="301"/>
    </location>
</feature>
<keyword evidence="4" id="KW-0233">DNA recombination</keyword>
<dbReference type="InterPro" id="IPR004107">
    <property type="entry name" value="Integrase_SAM-like_N"/>
</dbReference>
<name>A0A940DM83_9BACT</name>
<accession>A0A940DM83</accession>
<evidence type="ECO:0000256" key="5">
    <source>
        <dbReference type="PROSITE-ProRule" id="PRU01248"/>
    </source>
</evidence>
<dbReference type="Proteomes" id="UP000771749">
    <property type="component" value="Unassembled WGS sequence"/>
</dbReference>
<evidence type="ECO:0000313" key="8">
    <source>
        <dbReference type="EMBL" id="MBO8453641.1"/>
    </source>
</evidence>
<keyword evidence="2" id="KW-0229">DNA integration</keyword>
<dbReference type="PROSITE" id="PS51898">
    <property type="entry name" value="TYR_RECOMBINASE"/>
    <property type="match status" value="1"/>
</dbReference>
<dbReference type="InterPro" id="IPR010998">
    <property type="entry name" value="Integrase_recombinase_N"/>
</dbReference>
<dbReference type="AlphaFoldDB" id="A0A940DM83"/>
<reference evidence="8" key="2">
    <citation type="journal article" date="2021" name="PeerJ">
        <title>Extensive microbial diversity within the chicken gut microbiome revealed by metagenomics and culture.</title>
        <authorList>
            <person name="Gilroy R."/>
            <person name="Ravi A."/>
            <person name="Getino M."/>
            <person name="Pursley I."/>
            <person name="Horton D.L."/>
            <person name="Alikhan N.F."/>
            <person name="Baker D."/>
            <person name="Gharbi K."/>
            <person name="Hall N."/>
            <person name="Watson M."/>
            <person name="Adriaenssens E.M."/>
            <person name="Foster-Nyarko E."/>
            <person name="Jarju S."/>
            <person name="Secka A."/>
            <person name="Antonio M."/>
            <person name="Oren A."/>
            <person name="Chaudhuri R.R."/>
            <person name="La Ragione R."/>
            <person name="Hildebrand F."/>
            <person name="Pallen M.J."/>
        </authorList>
    </citation>
    <scope>NUCLEOTIDE SEQUENCE</scope>
    <source>
        <strain evidence="8">F1-3629</strain>
    </source>
</reference>
<dbReference type="InterPro" id="IPR002104">
    <property type="entry name" value="Integrase_catalytic"/>
</dbReference>
<dbReference type="Gene3D" id="1.10.150.130">
    <property type="match status" value="1"/>
</dbReference>
<dbReference type="GO" id="GO:0015074">
    <property type="term" value="P:DNA integration"/>
    <property type="evidence" value="ECO:0007669"/>
    <property type="project" value="UniProtKB-KW"/>
</dbReference>
<evidence type="ECO:0000256" key="3">
    <source>
        <dbReference type="ARBA" id="ARBA00023125"/>
    </source>
</evidence>
<dbReference type="Pfam" id="PF00589">
    <property type="entry name" value="Phage_integrase"/>
    <property type="match status" value="1"/>
</dbReference>
<dbReference type="InterPro" id="IPR011010">
    <property type="entry name" value="DNA_brk_join_enz"/>
</dbReference>
<evidence type="ECO:0000256" key="4">
    <source>
        <dbReference type="ARBA" id="ARBA00023172"/>
    </source>
</evidence>
<dbReference type="PANTHER" id="PTHR30349:SF64">
    <property type="entry name" value="PROPHAGE INTEGRASE INTD-RELATED"/>
    <property type="match status" value="1"/>
</dbReference>
<dbReference type="InterPro" id="IPR044068">
    <property type="entry name" value="CB"/>
</dbReference>
<dbReference type="Gene3D" id="1.10.443.10">
    <property type="entry name" value="Intergrase catalytic core"/>
    <property type="match status" value="1"/>
</dbReference>
<dbReference type="EMBL" id="JADIMJ010000043">
    <property type="protein sequence ID" value="MBO8453641.1"/>
    <property type="molecule type" value="Genomic_DNA"/>
</dbReference>
<evidence type="ECO:0000256" key="1">
    <source>
        <dbReference type="ARBA" id="ARBA00008857"/>
    </source>
</evidence>
<proteinExistence type="inferred from homology"/>
<evidence type="ECO:0000259" key="7">
    <source>
        <dbReference type="PROSITE" id="PS51900"/>
    </source>
</evidence>
<dbReference type="Pfam" id="PF14659">
    <property type="entry name" value="Phage_int_SAM_3"/>
    <property type="match status" value="1"/>
</dbReference>
<keyword evidence="3 5" id="KW-0238">DNA-binding</keyword>
<evidence type="ECO:0000313" key="9">
    <source>
        <dbReference type="Proteomes" id="UP000771749"/>
    </source>
</evidence>
<dbReference type="PANTHER" id="PTHR30349">
    <property type="entry name" value="PHAGE INTEGRASE-RELATED"/>
    <property type="match status" value="1"/>
</dbReference>
<sequence>MTKVKTLGEVARLWEDDKRHYVKYSTISAYRLILQIHILPAFGNRSDISEKDIRQFTLDKLDSGLSRKSVTDILVVLKMIMRFGKKTGIWKYREWDIRLPAAGERHKIDVLDTADYLRILDYLRSDISRANIGIYICLTTGIRIGEVCALKWSDIDLKGGVIRIRQTIERIYILDNGIGRTELVIGPPKTQNSIRDIPIVSELKTLLEGCPKPNDTDSYILTGSLRPTEPRTYRNYYSRMLERLGIPHIKFHSLRHSFATMCIKSGCDYKAVSSILGHSDIRTTLNLYVHPGLEQKRQCIDMMFNSVTGRR</sequence>
<feature type="domain" description="Core-binding (CB)" evidence="7">
    <location>
        <begin position="5"/>
        <end position="85"/>
    </location>
</feature>
<comment type="similarity">
    <text evidence="1">Belongs to the 'phage' integrase family.</text>
</comment>
<reference evidence="8" key="1">
    <citation type="submission" date="2020-10" db="EMBL/GenBank/DDBJ databases">
        <authorList>
            <person name="Gilroy R."/>
        </authorList>
    </citation>
    <scope>NUCLEOTIDE SEQUENCE</scope>
    <source>
        <strain evidence="8">F1-3629</strain>
    </source>
</reference>
<protein>
    <submittedName>
        <fullName evidence="8">Site-specific integrase</fullName>
    </submittedName>
</protein>
<dbReference type="GO" id="GO:0006310">
    <property type="term" value="P:DNA recombination"/>
    <property type="evidence" value="ECO:0007669"/>
    <property type="project" value="UniProtKB-KW"/>
</dbReference>
<dbReference type="InterPro" id="IPR050090">
    <property type="entry name" value="Tyrosine_recombinase_XerCD"/>
</dbReference>
<comment type="caution">
    <text evidence="8">The sequence shown here is derived from an EMBL/GenBank/DDBJ whole genome shotgun (WGS) entry which is preliminary data.</text>
</comment>
<dbReference type="CDD" id="cd01189">
    <property type="entry name" value="INT_ICEBs1_C_like"/>
    <property type="match status" value="1"/>
</dbReference>